<evidence type="ECO:0000313" key="2">
    <source>
        <dbReference type="Proteomes" id="UP001292368"/>
    </source>
</evidence>
<evidence type="ECO:0000313" key="1">
    <source>
        <dbReference type="EMBL" id="MDZ5010776.1"/>
    </source>
</evidence>
<proteinExistence type="predicted"/>
<feature type="non-terminal residue" evidence="1">
    <location>
        <position position="93"/>
    </location>
</feature>
<protein>
    <recommendedName>
        <fullName evidence="3">Lipoprotein</fullName>
    </recommendedName>
</protein>
<comment type="caution">
    <text evidence="1">The sequence shown here is derived from an EMBL/GenBank/DDBJ whole genome shotgun (WGS) entry which is preliminary data.</text>
</comment>
<sequence>MKGKMSIIASLMMVLLLVGCGNSIIKKSIEQAKVAIENKEYAKALISLELALDEDKDNKEAKNLYSIVEGYQQAKKLVDENKIDEAKKIVDDI</sequence>
<reference evidence="1" key="1">
    <citation type="submission" date="2019-11" db="EMBL/GenBank/DDBJ databases">
        <title>Characterization of Clostridium perfringens isolates from swine manure treated agricultural soils.</title>
        <authorList>
            <person name="Wushke S.T."/>
        </authorList>
    </citation>
    <scope>NUCLEOTIDE SEQUENCE</scope>
    <source>
        <strain evidence="1">V2</strain>
    </source>
</reference>
<organism evidence="1 2">
    <name type="scientific">Clostridium perfringens</name>
    <dbReference type="NCBI Taxonomy" id="1502"/>
    <lineage>
        <taxon>Bacteria</taxon>
        <taxon>Bacillati</taxon>
        <taxon>Bacillota</taxon>
        <taxon>Clostridia</taxon>
        <taxon>Eubacteriales</taxon>
        <taxon>Clostridiaceae</taxon>
        <taxon>Clostridium</taxon>
    </lineage>
</organism>
<accession>A0AAW9IT45</accession>
<name>A0AAW9IT45_CLOPF</name>
<evidence type="ECO:0008006" key="3">
    <source>
        <dbReference type="Google" id="ProtNLM"/>
    </source>
</evidence>
<dbReference type="PROSITE" id="PS51257">
    <property type="entry name" value="PROKAR_LIPOPROTEIN"/>
    <property type="match status" value="1"/>
</dbReference>
<dbReference type="AlphaFoldDB" id="A0AAW9IT45"/>
<dbReference type="Proteomes" id="UP001292368">
    <property type="component" value="Unassembled WGS sequence"/>
</dbReference>
<gene>
    <name evidence="1" type="ORF">GNF77_18130</name>
</gene>
<dbReference type="EMBL" id="WNVM01000769">
    <property type="protein sequence ID" value="MDZ5010776.1"/>
    <property type="molecule type" value="Genomic_DNA"/>
</dbReference>